<dbReference type="Gene3D" id="3.30.70.1450">
    <property type="entry name" value="Regulator of K+ conductance, C-terminal domain"/>
    <property type="match status" value="1"/>
</dbReference>
<dbReference type="InterPro" id="IPR050721">
    <property type="entry name" value="Trk_Ktr_HKT_K-transport"/>
</dbReference>
<dbReference type="InterPro" id="IPR036291">
    <property type="entry name" value="NAD(P)-bd_dom_sf"/>
</dbReference>
<dbReference type="KEGG" id="cprv:CYPRO_1366"/>
<dbReference type="InterPro" id="IPR006037">
    <property type="entry name" value="RCK_C"/>
</dbReference>
<dbReference type="EMBL" id="CP027806">
    <property type="protein sequence ID" value="AXJ00622.1"/>
    <property type="molecule type" value="Genomic_DNA"/>
</dbReference>
<protein>
    <submittedName>
        <fullName evidence="2">Trk system potassium uptake protein TrkA</fullName>
    </submittedName>
</protein>
<dbReference type="Proteomes" id="UP000254808">
    <property type="component" value="Chromosome"/>
</dbReference>
<dbReference type="RefSeq" id="WP_114983897.1">
    <property type="nucleotide sequence ID" value="NZ_CP027806.1"/>
</dbReference>
<proteinExistence type="predicted"/>
<accession>A0A345UJH0</accession>
<dbReference type="InterPro" id="IPR003148">
    <property type="entry name" value="RCK_N"/>
</dbReference>
<sequence>MSKKNKEIAVIGLGVFGTALVKSLAKESSRVIAVDNNMDHLEEVQNITTNAVCFDATDPAQLKSHGIMDADIAVIAIGEHFEPVVLIAMQLIQAGVKVYARANSVTQEQILKKIGVFEIIHPERQVAERMGITLHRQGIEDLLDIGDGLSVFEVDTPISMLNKTLDELALRKRYGINILTIKRTDDSGENETTEESKKYYSIGIPDGSTRLQAGDKIILLGNKKDCDKMLDVI</sequence>
<dbReference type="GO" id="GO:0008324">
    <property type="term" value="F:monoatomic cation transmembrane transporter activity"/>
    <property type="evidence" value="ECO:0007669"/>
    <property type="project" value="InterPro"/>
</dbReference>
<evidence type="ECO:0000259" key="1">
    <source>
        <dbReference type="PROSITE" id="PS51202"/>
    </source>
</evidence>
<feature type="domain" description="RCK C-terminal" evidence="1">
    <location>
        <begin position="137"/>
        <end position="233"/>
    </location>
</feature>
<gene>
    <name evidence="2" type="ORF">CYPRO_1366</name>
</gene>
<evidence type="ECO:0000313" key="3">
    <source>
        <dbReference type="Proteomes" id="UP000254808"/>
    </source>
</evidence>
<organism evidence="2 3">
    <name type="scientific">Cyclonatronum proteinivorum</name>
    <dbReference type="NCBI Taxonomy" id="1457365"/>
    <lineage>
        <taxon>Bacteria</taxon>
        <taxon>Pseudomonadati</taxon>
        <taxon>Balneolota</taxon>
        <taxon>Balneolia</taxon>
        <taxon>Balneolales</taxon>
        <taxon>Cyclonatronaceae</taxon>
        <taxon>Cyclonatronum</taxon>
    </lineage>
</organism>
<dbReference type="SUPFAM" id="SSF116726">
    <property type="entry name" value="TrkA C-terminal domain-like"/>
    <property type="match status" value="1"/>
</dbReference>
<dbReference type="Pfam" id="PF02254">
    <property type="entry name" value="TrkA_N"/>
    <property type="match status" value="1"/>
</dbReference>
<dbReference type="GO" id="GO:0006813">
    <property type="term" value="P:potassium ion transport"/>
    <property type="evidence" value="ECO:0007669"/>
    <property type="project" value="InterPro"/>
</dbReference>
<dbReference type="PROSITE" id="PS51202">
    <property type="entry name" value="RCK_C"/>
    <property type="match status" value="1"/>
</dbReference>
<name>A0A345UJH0_9BACT</name>
<dbReference type="OrthoDB" id="9776294at2"/>
<dbReference type="PANTHER" id="PTHR43833:SF7">
    <property type="entry name" value="KTR SYSTEM POTASSIUM UPTAKE PROTEIN C"/>
    <property type="match status" value="1"/>
</dbReference>
<dbReference type="PANTHER" id="PTHR43833">
    <property type="entry name" value="POTASSIUM CHANNEL PROTEIN 2-RELATED-RELATED"/>
    <property type="match status" value="1"/>
</dbReference>
<reference evidence="2 3" key="1">
    <citation type="submission" date="2018-03" db="EMBL/GenBank/DDBJ databases">
        <title>Phenotypic and genomic properties of Cyclonatronum proteinivorum gen. nov., sp. nov., a haloalkaliphilic bacteroidete from soda lakes possessing Na+-translocating rhodopsin.</title>
        <authorList>
            <person name="Toshchakov S.V."/>
            <person name="Korzhenkov A."/>
            <person name="Samarov N.I."/>
            <person name="Kublanov I.V."/>
            <person name="Muntyan M.S."/>
            <person name="Sorokin D.Y."/>
        </authorList>
    </citation>
    <scope>NUCLEOTIDE SEQUENCE [LARGE SCALE GENOMIC DNA]</scope>
    <source>
        <strain evidence="2 3">Omega</strain>
    </source>
</reference>
<dbReference type="InterPro" id="IPR036721">
    <property type="entry name" value="RCK_C_sf"/>
</dbReference>
<keyword evidence="3" id="KW-1185">Reference proteome</keyword>
<evidence type="ECO:0000313" key="2">
    <source>
        <dbReference type="EMBL" id="AXJ00622.1"/>
    </source>
</evidence>
<dbReference type="SUPFAM" id="SSF51735">
    <property type="entry name" value="NAD(P)-binding Rossmann-fold domains"/>
    <property type="match status" value="1"/>
</dbReference>
<dbReference type="AlphaFoldDB" id="A0A345UJH0"/>
<dbReference type="Gene3D" id="3.40.50.720">
    <property type="entry name" value="NAD(P)-binding Rossmann-like Domain"/>
    <property type="match status" value="1"/>
</dbReference>